<accession>A0ABD0PGX1</accession>
<evidence type="ECO:0000259" key="2">
    <source>
        <dbReference type="Pfam" id="PF01562"/>
    </source>
</evidence>
<keyword evidence="4" id="KW-1185">Reference proteome</keyword>
<dbReference type="Pfam" id="PF01562">
    <property type="entry name" value="Pep_M12B_propep"/>
    <property type="match status" value="1"/>
</dbReference>
<feature type="domain" description="Peptidase M12B propeptide" evidence="2">
    <location>
        <begin position="2"/>
        <end position="93"/>
    </location>
</feature>
<keyword evidence="1" id="KW-1015">Disulfide bond</keyword>
<gene>
    <name evidence="3" type="ORF">M9458_033619</name>
</gene>
<dbReference type="EMBL" id="JAMKFB020000016">
    <property type="protein sequence ID" value="KAL0173308.1"/>
    <property type="molecule type" value="Genomic_DNA"/>
</dbReference>
<protein>
    <recommendedName>
        <fullName evidence="2">Peptidase M12B propeptide domain-containing protein</fullName>
    </recommendedName>
</protein>
<proteinExistence type="predicted"/>
<organism evidence="3 4">
    <name type="scientific">Cirrhinus mrigala</name>
    <name type="common">Mrigala</name>
    <dbReference type="NCBI Taxonomy" id="683832"/>
    <lineage>
        <taxon>Eukaryota</taxon>
        <taxon>Metazoa</taxon>
        <taxon>Chordata</taxon>
        <taxon>Craniata</taxon>
        <taxon>Vertebrata</taxon>
        <taxon>Euteleostomi</taxon>
        <taxon>Actinopterygii</taxon>
        <taxon>Neopterygii</taxon>
        <taxon>Teleostei</taxon>
        <taxon>Ostariophysi</taxon>
        <taxon>Cypriniformes</taxon>
        <taxon>Cyprinidae</taxon>
        <taxon>Labeoninae</taxon>
        <taxon>Labeonini</taxon>
        <taxon>Cirrhinus</taxon>
    </lineage>
</organism>
<comment type="caution">
    <text evidence="3">The sequence shown here is derived from an EMBL/GenBank/DDBJ whole genome shotgun (WGS) entry which is preliminary data.</text>
</comment>
<feature type="non-terminal residue" evidence="3">
    <location>
        <position position="109"/>
    </location>
</feature>
<dbReference type="PANTHER" id="PTHR11905:SF159">
    <property type="entry name" value="ADAM METALLOPROTEASE"/>
    <property type="match status" value="1"/>
</dbReference>
<dbReference type="InterPro" id="IPR002870">
    <property type="entry name" value="Peptidase_M12B_N"/>
</dbReference>
<dbReference type="PANTHER" id="PTHR11905">
    <property type="entry name" value="ADAM A DISINTEGRIN AND METALLOPROTEASE DOMAIN"/>
    <property type="match status" value="1"/>
</dbReference>
<evidence type="ECO:0000313" key="4">
    <source>
        <dbReference type="Proteomes" id="UP001529510"/>
    </source>
</evidence>
<evidence type="ECO:0000313" key="3">
    <source>
        <dbReference type="EMBL" id="KAL0173308.1"/>
    </source>
</evidence>
<dbReference type="Proteomes" id="UP001529510">
    <property type="component" value="Unassembled WGS sequence"/>
</dbReference>
<dbReference type="AlphaFoldDB" id="A0ABD0PGX1"/>
<reference evidence="3 4" key="1">
    <citation type="submission" date="2024-05" db="EMBL/GenBank/DDBJ databases">
        <title>Genome sequencing and assembly of Indian major carp, Cirrhinus mrigala (Hamilton, 1822).</title>
        <authorList>
            <person name="Mohindra V."/>
            <person name="Chowdhury L.M."/>
            <person name="Lal K."/>
            <person name="Jena J.K."/>
        </authorList>
    </citation>
    <scope>NUCLEOTIDE SEQUENCE [LARGE SCALE GENOMIC DNA]</scope>
    <source>
        <strain evidence="3">CM1030</strain>
        <tissue evidence="3">Blood</tissue>
    </source>
</reference>
<sequence length="109" mass="12373">YEIVAPYEVDHQGRYVSHAVAHHHRRKRSTEGQDHDRTVHFRLRGLGQDFQLDLQPSRELIAPSFTVQTLGRSGTKNLQPFPQDDLCFYHGVLRSEVNSSVALSTCAGM</sequence>
<evidence type="ECO:0000256" key="1">
    <source>
        <dbReference type="ARBA" id="ARBA00023157"/>
    </source>
</evidence>
<name>A0ABD0PGX1_CIRMR</name>
<feature type="non-terminal residue" evidence="3">
    <location>
        <position position="1"/>
    </location>
</feature>